<keyword evidence="2" id="KW-1185">Reference proteome</keyword>
<sequence>MPPRPAVFLKKTPRGAPGEKPKAFGFRGEVGCKAELKGNLRRGTTPMGLAVQFYSTRNPTRPDTAGLQIELFLDFVGSGGMPPFGSCVICLVFLITGPSHKNLGSFLARGFFLRDWRRLPHEAGKKRSVSPLIPGPTRATLKEKNRVLFPFPTGVTR</sequence>
<dbReference type="AlphaFoldDB" id="A0AAV6TEK3"/>
<name>A0AAV6TEK3_9ARAC</name>
<accession>A0AAV6TEK3</accession>
<protein>
    <submittedName>
        <fullName evidence="1">Uncharacterized protein</fullName>
    </submittedName>
</protein>
<evidence type="ECO:0000313" key="2">
    <source>
        <dbReference type="Proteomes" id="UP000827092"/>
    </source>
</evidence>
<gene>
    <name evidence="1" type="ORF">JTE90_011663</name>
</gene>
<organism evidence="1 2">
    <name type="scientific">Oedothorax gibbosus</name>
    <dbReference type="NCBI Taxonomy" id="931172"/>
    <lineage>
        <taxon>Eukaryota</taxon>
        <taxon>Metazoa</taxon>
        <taxon>Ecdysozoa</taxon>
        <taxon>Arthropoda</taxon>
        <taxon>Chelicerata</taxon>
        <taxon>Arachnida</taxon>
        <taxon>Araneae</taxon>
        <taxon>Araneomorphae</taxon>
        <taxon>Entelegynae</taxon>
        <taxon>Araneoidea</taxon>
        <taxon>Linyphiidae</taxon>
        <taxon>Erigoninae</taxon>
        <taxon>Oedothorax</taxon>
    </lineage>
</organism>
<reference evidence="1 2" key="1">
    <citation type="journal article" date="2022" name="Nat. Ecol. Evol.">
        <title>A masculinizing supergene underlies an exaggerated male reproductive morph in a spider.</title>
        <authorList>
            <person name="Hendrickx F."/>
            <person name="De Corte Z."/>
            <person name="Sonet G."/>
            <person name="Van Belleghem S.M."/>
            <person name="Kostlbacher S."/>
            <person name="Vangestel C."/>
        </authorList>
    </citation>
    <scope>NUCLEOTIDE SEQUENCE [LARGE SCALE GENOMIC DNA]</scope>
    <source>
        <strain evidence="1">W744_W776</strain>
    </source>
</reference>
<dbReference type="Proteomes" id="UP000827092">
    <property type="component" value="Unassembled WGS sequence"/>
</dbReference>
<dbReference type="EMBL" id="JAFNEN010005830">
    <property type="protein sequence ID" value="KAG8160099.1"/>
    <property type="molecule type" value="Genomic_DNA"/>
</dbReference>
<evidence type="ECO:0000313" key="1">
    <source>
        <dbReference type="EMBL" id="KAG8160099.1"/>
    </source>
</evidence>
<proteinExistence type="predicted"/>
<comment type="caution">
    <text evidence="1">The sequence shown here is derived from an EMBL/GenBank/DDBJ whole genome shotgun (WGS) entry which is preliminary data.</text>
</comment>